<protein>
    <submittedName>
        <fullName evidence="6">Transcriptional regulator, TetR family protein</fullName>
    </submittedName>
</protein>
<evidence type="ECO:0000259" key="5">
    <source>
        <dbReference type="PROSITE" id="PS50977"/>
    </source>
</evidence>
<dbReference type="OrthoDB" id="9802802at2"/>
<evidence type="ECO:0000313" key="7">
    <source>
        <dbReference type="Proteomes" id="UP000002931"/>
    </source>
</evidence>
<dbReference type="PANTHER" id="PTHR30055">
    <property type="entry name" value="HTH-TYPE TRANSCRIPTIONAL REGULATOR RUTR"/>
    <property type="match status" value="1"/>
</dbReference>
<keyword evidence="7" id="KW-1185">Reference proteome</keyword>
<dbReference type="GO" id="GO:0003700">
    <property type="term" value="F:DNA-binding transcription factor activity"/>
    <property type="evidence" value="ECO:0007669"/>
    <property type="project" value="TreeGrafter"/>
</dbReference>
<dbReference type="EMBL" id="AAMT01000010">
    <property type="protein sequence ID" value="EAQ12055.1"/>
    <property type="molecule type" value="Genomic_DNA"/>
</dbReference>
<keyword evidence="1" id="KW-0805">Transcription regulation</keyword>
<dbReference type="PRINTS" id="PR00455">
    <property type="entry name" value="HTHTETR"/>
</dbReference>
<accession>A3VI56</accession>
<dbReference type="Gene3D" id="1.10.10.60">
    <property type="entry name" value="Homeodomain-like"/>
    <property type="match status" value="1"/>
</dbReference>
<dbReference type="AlphaFoldDB" id="A3VI56"/>
<dbReference type="SUPFAM" id="SSF46689">
    <property type="entry name" value="Homeodomain-like"/>
    <property type="match status" value="1"/>
</dbReference>
<evidence type="ECO:0000256" key="1">
    <source>
        <dbReference type="ARBA" id="ARBA00023015"/>
    </source>
</evidence>
<dbReference type="Pfam" id="PF00440">
    <property type="entry name" value="TetR_N"/>
    <property type="match status" value="1"/>
</dbReference>
<dbReference type="Gene3D" id="1.10.357.10">
    <property type="entry name" value="Tetracycline Repressor, domain 2"/>
    <property type="match status" value="1"/>
</dbReference>
<dbReference type="InterPro" id="IPR001647">
    <property type="entry name" value="HTH_TetR"/>
</dbReference>
<sequence>MQVDTGRIGQSDDKQQVILTAAMAAFAQYGFRRVSMDEIAKRAGMSRAALYLHFRNKEDIFATGVELYFEQVAGAMADVLHGAGDPVEALRGAFAAKVAPPYDMLMDSPHGEELIDLKTTAAAGVVAEGDAKLIAVISDWLARAQAAGRVTLEDYGTPEDAARTILNALHGVVMAARSYAVLRADLDRLARLIGRSLRS</sequence>
<keyword evidence="2 4" id="KW-0238">DNA-binding</keyword>
<reference evidence="6 7" key="1">
    <citation type="journal article" date="2010" name="J. Bacteriol.">
        <title>Genome sequences of Pelagibaca bermudensis HTCC2601T and Maritimibacter alkaliphilus HTCC2654T, the type strains of two marine Roseobacter genera.</title>
        <authorList>
            <person name="Thrash J.C."/>
            <person name="Cho J.C."/>
            <person name="Ferriera S."/>
            <person name="Johnson J."/>
            <person name="Vergin K.L."/>
            <person name="Giovannoni S.J."/>
        </authorList>
    </citation>
    <scope>NUCLEOTIDE SEQUENCE [LARGE SCALE GENOMIC DNA]</scope>
    <source>
        <strain evidence="6 7">HTCC2654</strain>
    </source>
</reference>
<dbReference type="InterPro" id="IPR050109">
    <property type="entry name" value="HTH-type_TetR-like_transc_reg"/>
</dbReference>
<comment type="caution">
    <text evidence="6">The sequence shown here is derived from an EMBL/GenBank/DDBJ whole genome shotgun (WGS) entry which is preliminary data.</text>
</comment>
<evidence type="ECO:0000256" key="2">
    <source>
        <dbReference type="ARBA" id="ARBA00023125"/>
    </source>
</evidence>
<feature type="domain" description="HTH tetR-type" evidence="5">
    <location>
        <begin position="12"/>
        <end position="72"/>
    </location>
</feature>
<evidence type="ECO:0000256" key="3">
    <source>
        <dbReference type="ARBA" id="ARBA00023163"/>
    </source>
</evidence>
<dbReference type="PANTHER" id="PTHR30055:SF229">
    <property type="entry name" value="HTH-TYPE TRANSCRIPTIONAL REPRESSOR RV1474C"/>
    <property type="match status" value="1"/>
</dbReference>
<gene>
    <name evidence="6" type="ORF">RB2654_01095</name>
</gene>
<name>A3VI56_9RHOB</name>
<dbReference type="PROSITE" id="PS50977">
    <property type="entry name" value="HTH_TETR_2"/>
    <property type="match status" value="1"/>
</dbReference>
<dbReference type="STRING" id="314271.RB2654_01095"/>
<evidence type="ECO:0000256" key="4">
    <source>
        <dbReference type="PROSITE-ProRule" id="PRU00335"/>
    </source>
</evidence>
<keyword evidence="3" id="KW-0804">Transcription</keyword>
<dbReference type="eggNOG" id="COG1309">
    <property type="taxonomic scope" value="Bacteria"/>
</dbReference>
<proteinExistence type="predicted"/>
<evidence type="ECO:0000313" key="6">
    <source>
        <dbReference type="EMBL" id="EAQ12055.1"/>
    </source>
</evidence>
<feature type="DNA-binding region" description="H-T-H motif" evidence="4">
    <location>
        <begin position="35"/>
        <end position="54"/>
    </location>
</feature>
<dbReference type="HOGENOM" id="CLU_069356_36_0_5"/>
<dbReference type="FunFam" id="1.10.10.60:FF:000141">
    <property type="entry name" value="TetR family transcriptional regulator"/>
    <property type="match status" value="1"/>
</dbReference>
<dbReference type="GO" id="GO:0000976">
    <property type="term" value="F:transcription cis-regulatory region binding"/>
    <property type="evidence" value="ECO:0007669"/>
    <property type="project" value="TreeGrafter"/>
</dbReference>
<dbReference type="InterPro" id="IPR009057">
    <property type="entry name" value="Homeodomain-like_sf"/>
</dbReference>
<dbReference type="RefSeq" id="WP_008327847.1">
    <property type="nucleotide sequence ID" value="NZ_CH902578.1"/>
</dbReference>
<dbReference type="Proteomes" id="UP000002931">
    <property type="component" value="Unassembled WGS sequence"/>
</dbReference>
<organism evidence="6 7">
    <name type="scientific">Maritimibacter alkaliphilus HTCC2654</name>
    <dbReference type="NCBI Taxonomy" id="314271"/>
    <lineage>
        <taxon>Bacteria</taxon>
        <taxon>Pseudomonadati</taxon>
        <taxon>Pseudomonadota</taxon>
        <taxon>Alphaproteobacteria</taxon>
        <taxon>Rhodobacterales</taxon>
        <taxon>Roseobacteraceae</taxon>
        <taxon>Maritimibacter</taxon>
    </lineage>
</organism>